<dbReference type="AlphaFoldDB" id="A0A835LSY4"/>
<name>A0A835LSY4_9MAGN</name>
<evidence type="ECO:0000313" key="1">
    <source>
        <dbReference type="EMBL" id="KAF9598376.1"/>
    </source>
</evidence>
<keyword evidence="2" id="KW-1185">Reference proteome</keyword>
<reference evidence="1 2" key="1">
    <citation type="submission" date="2020-10" db="EMBL/GenBank/DDBJ databases">
        <title>The Coptis chinensis genome and diversification of protoberbering-type alkaloids.</title>
        <authorList>
            <person name="Wang B."/>
            <person name="Shu S."/>
            <person name="Song C."/>
            <person name="Liu Y."/>
        </authorList>
    </citation>
    <scope>NUCLEOTIDE SEQUENCE [LARGE SCALE GENOMIC DNA]</scope>
    <source>
        <strain evidence="1">HL-2020</strain>
        <tissue evidence="1">Leaf</tissue>
    </source>
</reference>
<protein>
    <submittedName>
        <fullName evidence="1">Uncharacterized protein</fullName>
    </submittedName>
</protein>
<comment type="caution">
    <text evidence="1">The sequence shown here is derived from an EMBL/GenBank/DDBJ whole genome shotgun (WGS) entry which is preliminary data.</text>
</comment>
<organism evidence="1 2">
    <name type="scientific">Coptis chinensis</name>
    <dbReference type="NCBI Taxonomy" id="261450"/>
    <lineage>
        <taxon>Eukaryota</taxon>
        <taxon>Viridiplantae</taxon>
        <taxon>Streptophyta</taxon>
        <taxon>Embryophyta</taxon>
        <taxon>Tracheophyta</taxon>
        <taxon>Spermatophyta</taxon>
        <taxon>Magnoliopsida</taxon>
        <taxon>Ranunculales</taxon>
        <taxon>Ranunculaceae</taxon>
        <taxon>Coptidoideae</taxon>
        <taxon>Coptis</taxon>
    </lineage>
</organism>
<gene>
    <name evidence="1" type="ORF">IFM89_027321</name>
</gene>
<dbReference type="OrthoDB" id="66620at2759"/>
<proteinExistence type="predicted"/>
<evidence type="ECO:0000313" key="2">
    <source>
        <dbReference type="Proteomes" id="UP000631114"/>
    </source>
</evidence>
<sequence length="135" mass="14960">MFLNLHAPLQEITNVNVAANGYTTVKSKNRFEPIVDAVTGHDLIPGMVMEYSRPRLWRNGLCRIDSEDLEELPLVAASSGYRGQHEAGHFLVAYLLGVLPKGYVIPDVEDMEDELIGGRVDCIGFDFLNSVSLLL</sequence>
<dbReference type="EMBL" id="JADFTS010000007">
    <property type="protein sequence ID" value="KAF9598376.1"/>
    <property type="molecule type" value="Genomic_DNA"/>
</dbReference>
<dbReference type="Proteomes" id="UP000631114">
    <property type="component" value="Unassembled WGS sequence"/>
</dbReference>
<dbReference type="PANTHER" id="PTHR33471">
    <property type="entry name" value="ATP-DEPENDENT ZINC METALLOPROTEASE-RELATED"/>
    <property type="match status" value="1"/>
</dbReference>
<accession>A0A835LSY4</accession>
<dbReference type="PANTHER" id="PTHR33471:SF4">
    <property type="entry name" value="T22H22.11 PROTEIN"/>
    <property type="match status" value="1"/>
</dbReference>